<feature type="non-terminal residue" evidence="2">
    <location>
        <position position="1"/>
    </location>
</feature>
<feature type="compositionally biased region" description="Basic and acidic residues" evidence="1">
    <location>
        <begin position="232"/>
        <end position="242"/>
    </location>
</feature>
<feature type="non-terminal residue" evidence="2">
    <location>
        <position position="291"/>
    </location>
</feature>
<accession>A0A6J4NHP4</accession>
<feature type="compositionally biased region" description="Basic residues" evidence="1">
    <location>
        <begin position="97"/>
        <end position="114"/>
    </location>
</feature>
<feature type="compositionally biased region" description="Basic residues" evidence="1">
    <location>
        <begin position="202"/>
        <end position="214"/>
    </location>
</feature>
<name>A0A6J4NHP4_9ACTN</name>
<organism evidence="2">
    <name type="scientific">uncultured Nocardioides sp</name>
    <dbReference type="NCBI Taxonomy" id="198441"/>
    <lineage>
        <taxon>Bacteria</taxon>
        <taxon>Bacillati</taxon>
        <taxon>Actinomycetota</taxon>
        <taxon>Actinomycetes</taxon>
        <taxon>Propionibacteriales</taxon>
        <taxon>Nocardioidaceae</taxon>
        <taxon>Nocardioides</taxon>
        <taxon>environmental samples</taxon>
    </lineage>
</organism>
<protein>
    <submittedName>
        <fullName evidence="2">Integral membrane protein</fullName>
    </submittedName>
</protein>
<feature type="compositionally biased region" description="Basic residues" evidence="1">
    <location>
        <begin position="23"/>
        <end position="32"/>
    </location>
</feature>
<reference evidence="2" key="1">
    <citation type="submission" date="2020-02" db="EMBL/GenBank/DDBJ databases">
        <authorList>
            <person name="Meier V. D."/>
        </authorList>
    </citation>
    <scope>NUCLEOTIDE SEQUENCE</scope>
    <source>
        <strain evidence="2">AVDCRST_MAG32</strain>
    </source>
</reference>
<feature type="compositionally biased region" description="Basic and acidic residues" evidence="1">
    <location>
        <begin position="265"/>
        <end position="279"/>
    </location>
</feature>
<evidence type="ECO:0000313" key="2">
    <source>
        <dbReference type="EMBL" id="CAA9387558.1"/>
    </source>
</evidence>
<evidence type="ECO:0000256" key="1">
    <source>
        <dbReference type="SAM" id="MobiDB-lite"/>
    </source>
</evidence>
<feature type="region of interest" description="Disordered" evidence="1">
    <location>
        <begin position="1"/>
        <end position="291"/>
    </location>
</feature>
<dbReference type="AlphaFoldDB" id="A0A6J4NHP4"/>
<dbReference type="EMBL" id="CADCUM010000086">
    <property type="protein sequence ID" value="CAA9387558.1"/>
    <property type="molecule type" value="Genomic_DNA"/>
</dbReference>
<sequence>DVPPRPPARGARLAGPHRDRVGPGRRGRRQGALRRDHPDLDGVAAPGHQRPRPGRRGATAGARTVPPGLADGARLRGEPGGDELGDLPVVRADPPRHRGHHRVHRAAGAGRRRLPPGSRPALGPARRRGRRPPRLRARGTGPRGDRLRPARRRGVGGVHPAEREHRPPLARAGRAGRRERRRDRVVHRPGRPLRRHDPARATRPRGRGARRAPQLRHPLQLRAGRPALAEARGLRHPDEPRARCGGPGRHRRARRAAGPAAVGGDRVRGGRERGRDAGRRGARAQRAGARL</sequence>
<proteinExistence type="predicted"/>
<feature type="compositionally biased region" description="Basic residues" evidence="1">
    <location>
        <begin position="125"/>
        <end position="137"/>
    </location>
</feature>
<feature type="compositionally biased region" description="Basic residues" evidence="1">
    <location>
        <begin position="174"/>
        <end position="194"/>
    </location>
</feature>
<gene>
    <name evidence="2" type="ORF">AVDCRST_MAG32-2101</name>
</gene>
<feature type="compositionally biased region" description="Low complexity" evidence="1">
    <location>
        <begin position="115"/>
        <end position="124"/>
    </location>
</feature>